<evidence type="ECO:0000313" key="3">
    <source>
        <dbReference type="Proteomes" id="UP001155901"/>
    </source>
</evidence>
<name>A0AA41L7W0_9BURK</name>
<reference evidence="1" key="1">
    <citation type="submission" date="2021-07" db="EMBL/GenBank/DDBJ databases">
        <title>Characterization of violacein-producing bacteria and related species.</title>
        <authorList>
            <person name="Wilson H.S."/>
            <person name="De Leon M.E."/>
        </authorList>
    </citation>
    <scope>NUCLEOTIDE SEQUENCE</scope>
    <source>
        <strain evidence="1">HSC-15S17</strain>
    </source>
</reference>
<dbReference type="RefSeq" id="WP_217942396.1">
    <property type="nucleotide sequence ID" value="NZ_JAHTGR010000005.1"/>
</dbReference>
<accession>A0AA41L7W0</accession>
<dbReference type="EMBL" id="JAHTGR010000005">
    <property type="protein sequence ID" value="MBV6321625.1"/>
    <property type="molecule type" value="Genomic_DNA"/>
</dbReference>
<gene>
    <name evidence="1" type="ORF">KVP70_11810</name>
    <name evidence="2" type="ORF">L1274_001815</name>
</gene>
<evidence type="ECO:0000313" key="2">
    <source>
        <dbReference type="EMBL" id="MCP2008115.1"/>
    </source>
</evidence>
<dbReference type="Proteomes" id="UP001155901">
    <property type="component" value="Unassembled WGS sequence"/>
</dbReference>
<proteinExistence type="predicted"/>
<evidence type="ECO:0000313" key="4">
    <source>
        <dbReference type="Proteomes" id="UP001162889"/>
    </source>
</evidence>
<sequence length="588" mass="67162">MNAMNSTFGKLDAMDYDELFRHVTADIDCKGNCFSSELVEVLDTLFSVKLVRLLRAPATPVDAFYDLDDLIARIARDSYESQLNAFPEHYASRWKALRYAITLCLRIHEADSEQVKDDPYTPLMVSTQADPWELVAEQVLLENQQVTWGSVRDLLKTHEVGPQSGGGVSQLLASMRAHGWIDSVPLRGNKSVLIPGKNISKSRAWLSRQDAAYESSASISAVRRDPQPTDKSWRYLHKFAEFARKGTSFNQAALLDFMHVAHEHHREMRLALDELEDAKSQDSRRLLATVLHLNEFLCERTEQTAQQNFELLRQYFHDRNSVAPRMSIIVNWQREDDDDILTRAVARDSSVDYGSEARVVENSGFKHVIHTGTYYLNNDIPSAILEGSYSNPRFDLEYVNNLRNQYSTHAIDQHGGVRLSDWERIWKDGNSSMDSRSCYKSTLIIPLALRHENLSQEFRTSLKERFADYVGENSQTLAPQLIFGFLCFDHPRVEYFNSEEDIEVAHIFGSLLSMYLFKRIMLTNLSTTYKKALSKFTPAQRRRVAKALRGTSSGPQSATGVTLPNFELSARTQSDIFRLREVSDEIPH</sequence>
<dbReference type="EMBL" id="JALJZU010000003">
    <property type="protein sequence ID" value="MCP2008115.1"/>
    <property type="molecule type" value="Genomic_DNA"/>
</dbReference>
<evidence type="ECO:0000313" key="1">
    <source>
        <dbReference type="EMBL" id="MBV6321625.1"/>
    </source>
</evidence>
<protein>
    <submittedName>
        <fullName evidence="1">Uncharacterized protein</fullName>
    </submittedName>
</protein>
<dbReference type="AlphaFoldDB" id="A0AA41L7W0"/>
<reference evidence="2" key="2">
    <citation type="submission" date="2022-03" db="EMBL/GenBank/DDBJ databases">
        <title>Genome Encyclopedia of Bacteria and Archaea VI: Functional Genomics of Type Strains.</title>
        <authorList>
            <person name="Whitman W."/>
        </authorList>
    </citation>
    <scope>NUCLEOTIDE SEQUENCE</scope>
    <source>
        <strain evidence="2">HSC-15S17</strain>
    </source>
</reference>
<keyword evidence="4" id="KW-1185">Reference proteome</keyword>
<dbReference type="Proteomes" id="UP001162889">
    <property type="component" value="Unassembled WGS sequence"/>
</dbReference>
<organism evidence="1 3">
    <name type="scientific">Duganella violaceipulchra</name>
    <dbReference type="NCBI Taxonomy" id="2849652"/>
    <lineage>
        <taxon>Bacteria</taxon>
        <taxon>Pseudomonadati</taxon>
        <taxon>Pseudomonadota</taxon>
        <taxon>Betaproteobacteria</taxon>
        <taxon>Burkholderiales</taxon>
        <taxon>Oxalobacteraceae</taxon>
        <taxon>Telluria group</taxon>
        <taxon>Duganella</taxon>
    </lineage>
</organism>
<comment type="caution">
    <text evidence="1">The sequence shown here is derived from an EMBL/GenBank/DDBJ whole genome shotgun (WGS) entry which is preliminary data.</text>
</comment>